<name>A0A8J4THE3_9TREM</name>
<proteinExistence type="predicted"/>
<evidence type="ECO:0000256" key="6">
    <source>
        <dbReference type="SAM" id="Phobius"/>
    </source>
</evidence>
<dbReference type="PANTHER" id="PTHR24049:SF22">
    <property type="entry name" value="DROSOPHILA CRUMBS HOMOLOG"/>
    <property type="match status" value="1"/>
</dbReference>
<dbReference type="OrthoDB" id="10050940at2759"/>
<keyword evidence="1 5" id="KW-0245">EGF-like domain</keyword>
<comment type="caution">
    <text evidence="9">The sequence shown here is derived from an EMBL/GenBank/DDBJ whole genome shotgun (WGS) entry which is preliminary data.</text>
</comment>
<evidence type="ECO:0000256" key="1">
    <source>
        <dbReference type="ARBA" id="ARBA00022536"/>
    </source>
</evidence>
<feature type="domain" description="EGF-like" evidence="8">
    <location>
        <begin position="236"/>
        <end position="280"/>
    </location>
</feature>
<dbReference type="InterPro" id="IPR001881">
    <property type="entry name" value="EGF-like_Ca-bd_dom"/>
</dbReference>
<dbReference type="SMART" id="SM00179">
    <property type="entry name" value="EGF_CA"/>
    <property type="match status" value="2"/>
</dbReference>
<dbReference type="GO" id="GO:0045197">
    <property type="term" value="P:establishment or maintenance of epithelial cell apical/basal polarity"/>
    <property type="evidence" value="ECO:0007669"/>
    <property type="project" value="TreeGrafter"/>
</dbReference>
<evidence type="ECO:0000256" key="3">
    <source>
        <dbReference type="ARBA" id="ARBA00022737"/>
    </source>
</evidence>
<dbReference type="PROSITE" id="PS50092">
    <property type="entry name" value="TSP1"/>
    <property type="match status" value="1"/>
</dbReference>
<feature type="domain" description="EGF-like" evidence="8">
    <location>
        <begin position="329"/>
        <end position="380"/>
    </location>
</feature>
<feature type="disulfide bond" evidence="5">
    <location>
        <begin position="370"/>
        <end position="379"/>
    </location>
</feature>
<dbReference type="InterPro" id="IPR036383">
    <property type="entry name" value="TSP1_rpt_sf"/>
</dbReference>
<keyword evidence="6" id="KW-0472">Membrane</keyword>
<accession>A0A8J4THE3</accession>
<keyword evidence="3" id="KW-0677">Repeat</keyword>
<keyword evidence="2 7" id="KW-0732">Signal</keyword>
<dbReference type="InterPro" id="IPR000884">
    <property type="entry name" value="TSP1_rpt"/>
</dbReference>
<protein>
    <submittedName>
        <fullName evidence="9">Sushi von Willebrand factor type A EGF and pentraxin domain-containing protein 1</fullName>
    </submittedName>
</protein>
<keyword evidence="4 5" id="KW-1015">Disulfide bond</keyword>
<dbReference type="Pfam" id="PF00090">
    <property type="entry name" value="TSP_1"/>
    <property type="match status" value="1"/>
</dbReference>
<evidence type="ECO:0000256" key="5">
    <source>
        <dbReference type="PROSITE-ProRule" id="PRU00076"/>
    </source>
</evidence>
<feature type="chain" id="PRO_5035249508" evidence="7">
    <location>
        <begin position="24"/>
        <end position="566"/>
    </location>
</feature>
<feature type="disulfide bond" evidence="5">
    <location>
        <begin position="270"/>
        <end position="279"/>
    </location>
</feature>
<dbReference type="AlphaFoldDB" id="A0A8J4THE3"/>
<dbReference type="InterPro" id="IPR000742">
    <property type="entry name" value="EGF"/>
</dbReference>
<gene>
    <name evidence="9" type="ORF">PHET_03568</name>
</gene>
<evidence type="ECO:0000256" key="7">
    <source>
        <dbReference type="SAM" id="SignalP"/>
    </source>
</evidence>
<evidence type="ECO:0000313" key="10">
    <source>
        <dbReference type="Proteomes" id="UP000748531"/>
    </source>
</evidence>
<keyword evidence="6" id="KW-0812">Transmembrane</keyword>
<dbReference type="Proteomes" id="UP000748531">
    <property type="component" value="Unassembled WGS sequence"/>
</dbReference>
<evidence type="ECO:0000313" key="9">
    <source>
        <dbReference type="EMBL" id="KAF5403017.1"/>
    </source>
</evidence>
<dbReference type="SMART" id="SM00209">
    <property type="entry name" value="TSP1"/>
    <property type="match status" value="1"/>
</dbReference>
<dbReference type="InterPro" id="IPR051022">
    <property type="entry name" value="Notch_Cell-Fate_Det"/>
</dbReference>
<dbReference type="SUPFAM" id="SSF82895">
    <property type="entry name" value="TSP-1 type 1 repeat"/>
    <property type="match status" value="1"/>
</dbReference>
<feature type="transmembrane region" description="Helical" evidence="6">
    <location>
        <begin position="517"/>
        <end position="542"/>
    </location>
</feature>
<keyword evidence="10" id="KW-1185">Reference proteome</keyword>
<dbReference type="CDD" id="cd00054">
    <property type="entry name" value="EGF_CA"/>
    <property type="match status" value="1"/>
</dbReference>
<comment type="caution">
    <text evidence="5">Lacks conserved residue(s) required for the propagation of feature annotation.</text>
</comment>
<dbReference type="PROSITE" id="PS01186">
    <property type="entry name" value="EGF_2"/>
    <property type="match status" value="1"/>
</dbReference>
<keyword evidence="6" id="KW-1133">Transmembrane helix</keyword>
<dbReference type="GO" id="GO:0005886">
    <property type="term" value="C:plasma membrane"/>
    <property type="evidence" value="ECO:0007669"/>
    <property type="project" value="TreeGrafter"/>
</dbReference>
<reference evidence="9" key="1">
    <citation type="submission" date="2019-05" db="EMBL/GenBank/DDBJ databases">
        <title>Annotation for the trematode Paragonimus heterotremus.</title>
        <authorList>
            <person name="Choi Y.-J."/>
        </authorList>
    </citation>
    <scope>NUCLEOTIDE SEQUENCE</scope>
    <source>
        <strain evidence="9">LC</strain>
    </source>
</reference>
<sequence length="566" mass="65044">MCNLVRLLIQLWFLFSQINFVHISPYGPKAINTYYPFNWHESRRDFGFPVTFINYDLPVLADWQIPDRSLKTWQYFNTGNYEVPRYVRENYWVPNAMKTICDPMATGKGFPDMLYAFTREDFAKDSTDSIRVEFTSNMQYIEEGYFVIMYYFINICACLKKENTHLHCPNPCWNPKACTNVDKSNGVCRQIRDLSKSEVIAPRSRPKFRDVYSRDYICECNSGYLYNRTLKKCLKHVTPCKQDDCFNGGICEKLPIGRRGHGGMTYMCHCPPAWKGLLCEEPRNPCKLFHGLCGPHQCYRNPRNRIKGYSCVCPPGTRSSSHENPQCVNINECNEVVTPCLNGGTCVDRDPADTTAMTQVGQPIGYECYCHHGYSGSHCEHSPPALYWSAWSTWSKCSVPCGVGVQVRHRTCPLRNRCVGPTSQTSRCVGPVSYCSDSAEEDYQVSTRGMGTQIVQNWGIGWTVGDDRLLNDAFYWSETEDGLPDLHFKKENFRLLDYFVWASLIHLSQKWTLYELMIYHAVLLSLTTFPLFFIILAVSRLIRRFLKTANRSQTSFTDSASEGPTE</sequence>
<dbReference type="GO" id="GO:0005509">
    <property type="term" value="F:calcium ion binding"/>
    <property type="evidence" value="ECO:0007669"/>
    <property type="project" value="InterPro"/>
</dbReference>
<evidence type="ECO:0000256" key="4">
    <source>
        <dbReference type="ARBA" id="ARBA00023157"/>
    </source>
</evidence>
<dbReference type="Gene3D" id="2.20.100.10">
    <property type="entry name" value="Thrombospondin type-1 (TSP1) repeat"/>
    <property type="match status" value="1"/>
</dbReference>
<dbReference type="SUPFAM" id="SSF57196">
    <property type="entry name" value="EGF/Laminin"/>
    <property type="match status" value="2"/>
</dbReference>
<dbReference type="PROSITE" id="PS00022">
    <property type="entry name" value="EGF_1"/>
    <property type="match status" value="2"/>
</dbReference>
<feature type="signal peptide" evidence="7">
    <location>
        <begin position="1"/>
        <end position="23"/>
    </location>
</feature>
<organism evidence="9 10">
    <name type="scientific">Paragonimus heterotremus</name>
    <dbReference type="NCBI Taxonomy" id="100268"/>
    <lineage>
        <taxon>Eukaryota</taxon>
        <taxon>Metazoa</taxon>
        <taxon>Spiralia</taxon>
        <taxon>Lophotrochozoa</taxon>
        <taxon>Platyhelminthes</taxon>
        <taxon>Trematoda</taxon>
        <taxon>Digenea</taxon>
        <taxon>Plagiorchiida</taxon>
        <taxon>Troglotremata</taxon>
        <taxon>Troglotrematidae</taxon>
        <taxon>Paragonimus</taxon>
    </lineage>
</organism>
<dbReference type="PROSITE" id="PS50026">
    <property type="entry name" value="EGF_3"/>
    <property type="match status" value="2"/>
</dbReference>
<evidence type="ECO:0000256" key="2">
    <source>
        <dbReference type="ARBA" id="ARBA00022729"/>
    </source>
</evidence>
<dbReference type="SMART" id="SM00181">
    <property type="entry name" value="EGF"/>
    <property type="match status" value="4"/>
</dbReference>
<dbReference type="PANTHER" id="PTHR24049">
    <property type="entry name" value="CRUMBS FAMILY MEMBER"/>
    <property type="match status" value="1"/>
</dbReference>
<dbReference type="Gene3D" id="2.10.25.10">
    <property type="entry name" value="Laminin"/>
    <property type="match status" value="2"/>
</dbReference>
<evidence type="ECO:0000259" key="8">
    <source>
        <dbReference type="PROSITE" id="PS50026"/>
    </source>
</evidence>
<dbReference type="GO" id="GO:0007157">
    <property type="term" value="P:heterophilic cell-cell adhesion via plasma membrane cell adhesion molecules"/>
    <property type="evidence" value="ECO:0007669"/>
    <property type="project" value="TreeGrafter"/>
</dbReference>
<dbReference type="EMBL" id="LUCH01001468">
    <property type="protein sequence ID" value="KAF5403017.1"/>
    <property type="molecule type" value="Genomic_DNA"/>
</dbReference>
<dbReference type="GO" id="GO:0032991">
    <property type="term" value="C:protein-containing complex"/>
    <property type="evidence" value="ECO:0007669"/>
    <property type="project" value="TreeGrafter"/>
</dbReference>